<dbReference type="Proteomes" id="UP001515480">
    <property type="component" value="Unassembled WGS sequence"/>
</dbReference>
<accession>A0AB34JIQ4</accession>
<reference evidence="1 2" key="1">
    <citation type="journal article" date="2024" name="Science">
        <title>Giant polyketide synthase enzymes in the biosynthesis of giant marine polyether toxins.</title>
        <authorList>
            <person name="Fallon T.R."/>
            <person name="Shende V.V."/>
            <person name="Wierzbicki I.H."/>
            <person name="Pendleton A.L."/>
            <person name="Watervoot N.F."/>
            <person name="Auber R.P."/>
            <person name="Gonzalez D.J."/>
            <person name="Wisecaver J.H."/>
            <person name="Moore B.S."/>
        </authorList>
    </citation>
    <scope>NUCLEOTIDE SEQUENCE [LARGE SCALE GENOMIC DNA]</scope>
    <source>
        <strain evidence="1 2">12B1</strain>
    </source>
</reference>
<dbReference type="InterPro" id="IPR029063">
    <property type="entry name" value="SAM-dependent_MTases_sf"/>
</dbReference>
<evidence type="ECO:0008006" key="3">
    <source>
        <dbReference type="Google" id="ProtNLM"/>
    </source>
</evidence>
<proteinExistence type="predicted"/>
<evidence type="ECO:0000313" key="2">
    <source>
        <dbReference type="Proteomes" id="UP001515480"/>
    </source>
</evidence>
<gene>
    <name evidence="1" type="ORF">AB1Y20_022404</name>
</gene>
<dbReference type="EMBL" id="JBGBPQ010000008">
    <property type="protein sequence ID" value="KAL1520843.1"/>
    <property type="molecule type" value="Genomic_DNA"/>
</dbReference>
<sequence length="322" mass="35256">MLASLAWSFVPRRCGYVIDCPRNYSLADVNASAASWREDDPPLSETLGRLEAQAEQACHARKANAGTSSCQQKGDTSCPYLKHGGWCLEDKGASAVELPNGQTYLLPRHHAMADGLVVAFLSALLSGSIAGRCRSGRTPLAVADFGAGVGQYGHSLLSLQPDVRWKGYDGAGNVRTFTGGFVSFIDLTVPVALPRADWVVSLEVGEHVHYTNEYMLIRNLHAHNCRGVIISWARLGQWGFGHINNHSPSYVAKTFAELGYRYSPLLSNAIRKGDGIQVPRDHNATKERYFWFRRTSVAVFERLSPLESPGCTPCTMRSSRAA</sequence>
<dbReference type="AlphaFoldDB" id="A0AB34JIQ4"/>
<comment type="caution">
    <text evidence="1">The sequence shown here is derived from an EMBL/GenBank/DDBJ whole genome shotgun (WGS) entry which is preliminary data.</text>
</comment>
<organism evidence="1 2">
    <name type="scientific">Prymnesium parvum</name>
    <name type="common">Toxic golden alga</name>
    <dbReference type="NCBI Taxonomy" id="97485"/>
    <lineage>
        <taxon>Eukaryota</taxon>
        <taxon>Haptista</taxon>
        <taxon>Haptophyta</taxon>
        <taxon>Prymnesiophyceae</taxon>
        <taxon>Prymnesiales</taxon>
        <taxon>Prymnesiaceae</taxon>
        <taxon>Prymnesium</taxon>
    </lineage>
</organism>
<keyword evidence="2" id="KW-1185">Reference proteome</keyword>
<protein>
    <recommendedName>
        <fullName evidence="3">Methyltransferase</fullName>
    </recommendedName>
</protein>
<dbReference type="SUPFAM" id="SSF53335">
    <property type="entry name" value="S-adenosyl-L-methionine-dependent methyltransferases"/>
    <property type="match status" value="1"/>
</dbReference>
<evidence type="ECO:0000313" key="1">
    <source>
        <dbReference type="EMBL" id="KAL1520843.1"/>
    </source>
</evidence>
<name>A0AB34JIQ4_PRYPA</name>